<dbReference type="EMBL" id="OFSM01000052">
    <property type="protein sequence ID" value="SOY32469.1"/>
    <property type="molecule type" value="Genomic_DNA"/>
</dbReference>
<dbReference type="RefSeq" id="WP_103242413.1">
    <property type="nucleotide sequence ID" value="NZ_JANJZD010000057.1"/>
</dbReference>
<protein>
    <submittedName>
        <fullName evidence="1">Uncharacterized protein</fullName>
    </submittedName>
</protein>
<name>A0A2K4ZPT4_9FIRM</name>
<keyword evidence="2" id="KW-1185">Reference proteome</keyword>
<dbReference type="Proteomes" id="UP000236311">
    <property type="component" value="Unassembled WGS sequence"/>
</dbReference>
<accession>A0A2K4ZPT4</accession>
<evidence type="ECO:0000313" key="2">
    <source>
        <dbReference type="Proteomes" id="UP000236311"/>
    </source>
</evidence>
<organism evidence="1 2">
    <name type="scientific">Acetatifactor muris</name>
    <dbReference type="NCBI Taxonomy" id="879566"/>
    <lineage>
        <taxon>Bacteria</taxon>
        <taxon>Bacillati</taxon>
        <taxon>Bacillota</taxon>
        <taxon>Clostridia</taxon>
        <taxon>Lachnospirales</taxon>
        <taxon>Lachnospiraceae</taxon>
        <taxon>Acetatifactor</taxon>
    </lineage>
</organism>
<reference evidence="1 2" key="1">
    <citation type="submission" date="2018-01" db="EMBL/GenBank/DDBJ databases">
        <authorList>
            <person name="Gaut B.S."/>
            <person name="Morton B.R."/>
            <person name="Clegg M.T."/>
            <person name="Duvall M.R."/>
        </authorList>
    </citation>
    <scope>NUCLEOTIDE SEQUENCE [LARGE SCALE GENOMIC DNA]</scope>
    <source>
        <strain evidence="1">GP69</strain>
    </source>
</reference>
<evidence type="ECO:0000313" key="1">
    <source>
        <dbReference type="EMBL" id="SOY32469.1"/>
    </source>
</evidence>
<proteinExistence type="predicted"/>
<gene>
    <name evidence="1" type="ORF">AMURIS_05234</name>
</gene>
<dbReference type="AlphaFoldDB" id="A0A2K4ZPT4"/>
<sequence>MENIIDMFGIPILEHDGFEDPFDDGTQYRVKRWFLNDLNKYTDKWVVIGFDGTLKIFEENGDELFNGSLLDSSDFVKKLKGKIG</sequence>